<dbReference type="Gene3D" id="3.30.720.110">
    <property type="match status" value="1"/>
</dbReference>
<gene>
    <name evidence="2" type="ORF">Val02_32100</name>
</gene>
<evidence type="ECO:0000313" key="3">
    <source>
        <dbReference type="Proteomes" id="UP000619260"/>
    </source>
</evidence>
<dbReference type="CDD" id="cd07246">
    <property type="entry name" value="VOC_like"/>
    <property type="match status" value="1"/>
</dbReference>
<reference evidence="2" key="1">
    <citation type="submission" date="2021-01" db="EMBL/GenBank/DDBJ databases">
        <title>Whole genome shotgun sequence of Virgisporangium aliadipatigenens NBRC 105644.</title>
        <authorList>
            <person name="Komaki H."/>
            <person name="Tamura T."/>
        </authorList>
    </citation>
    <scope>NUCLEOTIDE SEQUENCE</scope>
    <source>
        <strain evidence="2">NBRC 105644</strain>
    </source>
</reference>
<sequence>MIRNLHPRLVVTDAAAAIAFYGNVLGATERERHTDDGKIVNATLSLAGTTLAVKDEGHGDPSPRTLGGTPVILTLTVDDPDALVESAVRAGATVLHPVNDHAYGRGGRIQDPWGHQWMIFALD</sequence>
<feature type="domain" description="VOC" evidence="1">
    <location>
        <begin position="3"/>
        <end position="122"/>
    </location>
</feature>
<dbReference type="InterPro" id="IPR029068">
    <property type="entry name" value="Glyas_Bleomycin-R_OHBP_Dase"/>
</dbReference>
<keyword evidence="3" id="KW-1185">Reference proteome</keyword>
<comment type="caution">
    <text evidence="2">The sequence shown here is derived from an EMBL/GenBank/DDBJ whole genome shotgun (WGS) entry which is preliminary data.</text>
</comment>
<evidence type="ECO:0000259" key="1">
    <source>
        <dbReference type="PROSITE" id="PS51819"/>
    </source>
</evidence>
<dbReference type="RefSeq" id="WP_203899865.1">
    <property type="nucleotide sequence ID" value="NZ_BOPF01000010.1"/>
</dbReference>
<dbReference type="PANTHER" id="PTHR34109">
    <property type="entry name" value="BNAUNNG04460D PROTEIN-RELATED"/>
    <property type="match status" value="1"/>
</dbReference>
<dbReference type="Proteomes" id="UP000619260">
    <property type="component" value="Unassembled WGS sequence"/>
</dbReference>
<dbReference type="Pfam" id="PF00903">
    <property type="entry name" value="Glyoxalase"/>
    <property type="match status" value="1"/>
</dbReference>
<dbReference type="InterPro" id="IPR004360">
    <property type="entry name" value="Glyas_Fos-R_dOase_dom"/>
</dbReference>
<dbReference type="InterPro" id="IPR037523">
    <property type="entry name" value="VOC_core"/>
</dbReference>
<dbReference type="EMBL" id="BOPF01000010">
    <property type="protein sequence ID" value="GIJ46324.1"/>
    <property type="molecule type" value="Genomic_DNA"/>
</dbReference>
<organism evidence="2 3">
    <name type="scientific">Virgisporangium aliadipatigenens</name>
    <dbReference type="NCBI Taxonomy" id="741659"/>
    <lineage>
        <taxon>Bacteria</taxon>
        <taxon>Bacillati</taxon>
        <taxon>Actinomycetota</taxon>
        <taxon>Actinomycetes</taxon>
        <taxon>Micromonosporales</taxon>
        <taxon>Micromonosporaceae</taxon>
        <taxon>Virgisporangium</taxon>
    </lineage>
</organism>
<protein>
    <recommendedName>
        <fullName evidence="1">VOC domain-containing protein</fullName>
    </recommendedName>
</protein>
<dbReference type="Gene3D" id="3.30.720.120">
    <property type="match status" value="1"/>
</dbReference>
<dbReference type="SUPFAM" id="SSF54593">
    <property type="entry name" value="Glyoxalase/Bleomycin resistance protein/Dihydroxybiphenyl dioxygenase"/>
    <property type="match status" value="1"/>
</dbReference>
<dbReference type="AlphaFoldDB" id="A0A8J3YJ89"/>
<evidence type="ECO:0000313" key="2">
    <source>
        <dbReference type="EMBL" id="GIJ46324.1"/>
    </source>
</evidence>
<accession>A0A8J3YJ89</accession>
<dbReference type="PANTHER" id="PTHR34109:SF1">
    <property type="entry name" value="VOC DOMAIN-CONTAINING PROTEIN"/>
    <property type="match status" value="1"/>
</dbReference>
<proteinExistence type="predicted"/>
<name>A0A8J3YJ89_9ACTN</name>
<dbReference type="PROSITE" id="PS51819">
    <property type="entry name" value="VOC"/>
    <property type="match status" value="1"/>
</dbReference>